<dbReference type="GO" id="GO:0006310">
    <property type="term" value="P:DNA recombination"/>
    <property type="evidence" value="ECO:0007669"/>
    <property type="project" value="UniProtKB-UniRule"/>
</dbReference>
<feature type="binding site" evidence="13">
    <location>
        <position position="68"/>
    </location>
    <ligand>
        <name>Mg(2+)</name>
        <dbReference type="ChEBI" id="CHEBI:18420"/>
        <label>2</label>
    </ligand>
</feature>
<keyword evidence="2 13" id="KW-0963">Cytoplasm</keyword>
<evidence type="ECO:0000256" key="13">
    <source>
        <dbReference type="HAMAP-Rule" id="MF_00034"/>
    </source>
</evidence>
<dbReference type="SUPFAM" id="SSF53098">
    <property type="entry name" value="Ribonuclease H-like"/>
    <property type="match status" value="1"/>
</dbReference>
<evidence type="ECO:0000256" key="14">
    <source>
        <dbReference type="NCBIfam" id="TIGR00228"/>
    </source>
</evidence>
<feature type="binding site" evidence="13">
    <location>
        <position position="138"/>
    </location>
    <ligand>
        <name>Mg(2+)</name>
        <dbReference type="ChEBI" id="CHEBI:18420"/>
        <label>1</label>
    </ligand>
</feature>
<dbReference type="HAMAP" id="MF_00034">
    <property type="entry name" value="RuvC"/>
    <property type="match status" value="1"/>
</dbReference>
<proteinExistence type="inferred from homology"/>
<dbReference type="EMBL" id="MHMR01000021">
    <property type="protein sequence ID" value="OGZ30490.1"/>
    <property type="molecule type" value="Genomic_DNA"/>
</dbReference>
<keyword evidence="11 13" id="KW-0234">DNA repair</keyword>
<evidence type="ECO:0000256" key="6">
    <source>
        <dbReference type="ARBA" id="ARBA00022763"/>
    </source>
</evidence>
<dbReference type="FunFam" id="3.30.420.10:FF:000002">
    <property type="entry name" value="Crossover junction endodeoxyribonuclease RuvC"/>
    <property type="match status" value="1"/>
</dbReference>
<dbReference type="InterPro" id="IPR002176">
    <property type="entry name" value="X-over_junc_endoDNase_RuvC"/>
</dbReference>
<evidence type="ECO:0000256" key="5">
    <source>
        <dbReference type="ARBA" id="ARBA00022759"/>
    </source>
</evidence>
<dbReference type="GO" id="GO:0003677">
    <property type="term" value="F:DNA binding"/>
    <property type="evidence" value="ECO:0007669"/>
    <property type="project" value="UniProtKB-KW"/>
</dbReference>
<evidence type="ECO:0000256" key="10">
    <source>
        <dbReference type="ARBA" id="ARBA00023172"/>
    </source>
</evidence>
<comment type="subunit">
    <text evidence="13">Homodimer which binds Holliday junction (HJ) DNA. The HJ becomes 2-fold symmetrical on binding to RuvC with unstacked arms; it has a different conformation from HJ DNA in complex with RuvA. In the full resolvosome a probable DNA-RuvA(4)-RuvB(12)-RuvC(2) complex forms which resolves the HJ.</text>
</comment>
<comment type="cofactor">
    <cofactor evidence="13">
        <name>Mg(2+)</name>
        <dbReference type="ChEBI" id="CHEBI:18420"/>
    </cofactor>
    <text evidence="13">Binds 2 Mg(2+) ion per subunit.</text>
</comment>
<dbReference type="InterPro" id="IPR036397">
    <property type="entry name" value="RNaseH_sf"/>
</dbReference>
<keyword evidence="9 13" id="KW-0238">DNA-binding</keyword>
<keyword evidence="7 13" id="KW-0378">Hydrolase</keyword>
<evidence type="ECO:0000313" key="15">
    <source>
        <dbReference type="EMBL" id="OGZ30490.1"/>
    </source>
</evidence>
<evidence type="ECO:0000313" key="16">
    <source>
        <dbReference type="Proteomes" id="UP000178428"/>
    </source>
</evidence>
<evidence type="ECO:0000256" key="11">
    <source>
        <dbReference type="ARBA" id="ARBA00023204"/>
    </source>
</evidence>
<dbReference type="GO" id="GO:0000287">
    <property type="term" value="F:magnesium ion binding"/>
    <property type="evidence" value="ECO:0007669"/>
    <property type="project" value="UniProtKB-UniRule"/>
</dbReference>
<comment type="similarity">
    <text evidence="1 13">Belongs to the RuvC family.</text>
</comment>
<dbReference type="PANTHER" id="PTHR30194">
    <property type="entry name" value="CROSSOVER JUNCTION ENDODEOXYRIBONUCLEASE RUVC"/>
    <property type="match status" value="1"/>
</dbReference>
<name>A0A1G2EYM5_9BACT</name>
<dbReference type="GO" id="GO:0006281">
    <property type="term" value="P:DNA repair"/>
    <property type="evidence" value="ECO:0007669"/>
    <property type="project" value="UniProtKB-UniRule"/>
</dbReference>
<accession>A0A1G2EYM5</accession>
<dbReference type="InterPro" id="IPR012337">
    <property type="entry name" value="RNaseH-like_sf"/>
</dbReference>
<dbReference type="PRINTS" id="PR00696">
    <property type="entry name" value="RSOLVASERUVC"/>
</dbReference>
<dbReference type="GO" id="GO:0048476">
    <property type="term" value="C:Holliday junction resolvase complex"/>
    <property type="evidence" value="ECO:0007669"/>
    <property type="project" value="UniProtKB-UniRule"/>
</dbReference>
<dbReference type="EC" id="3.1.21.10" evidence="13 14"/>
<dbReference type="CDD" id="cd16962">
    <property type="entry name" value="RuvC"/>
    <property type="match status" value="1"/>
</dbReference>
<dbReference type="PANTHER" id="PTHR30194:SF3">
    <property type="entry name" value="CROSSOVER JUNCTION ENDODEOXYRIBONUCLEASE RUVC"/>
    <property type="match status" value="1"/>
</dbReference>
<keyword evidence="5 13" id="KW-0255">Endonuclease</keyword>
<feature type="active site" evidence="13">
    <location>
        <position position="68"/>
    </location>
</feature>
<dbReference type="Proteomes" id="UP000178428">
    <property type="component" value="Unassembled WGS sequence"/>
</dbReference>
<dbReference type="STRING" id="1801725.A3J00_04445"/>
<evidence type="ECO:0000256" key="2">
    <source>
        <dbReference type="ARBA" id="ARBA00022490"/>
    </source>
</evidence>
<comment type="subcellular location">
    <subcellularLocation>
        <location evidence="13">Cytoplasm</location>
    </subcellularLocation>
</comment>
<gene>
    <name evidence="13" type="primary">ruvC</name>
    <name evidence="15" type="ORF">A3J00_04445</name>
</gene>
<keyword evidence="10 13" id="KW-0233">DNA recombination</keyword>
<keyword evidence="8 13" id="KW-0460">Magnesium</keyword>
<keyword evidence="3 13" id="KW-0540">Nuclease</keyword>
<comment type="caution">
    <text evidence="15">The sequence shown here is derived from an EMBL/GenBank/DDBJ whole genome shotgun (WGS) entry which is preliminary data.</text>
</comment>
<dbReference type="Pfam" id="PF02075">
    <property type="entry name" value="RuvC"/>
    <property type="match status" value="1"/>
</dbReference>
<evidence type="ECO:0000256" key="8">
    <source>
        <dbReference type="ARBA" id="ARBA00022842"/>
    </source>
</evidence>
<protein>
    <recommendedName>
        <fullName evidence="13 14">Crossover junction endodeoxyribonuclease RuvC</fullName>
        <ecNumber evidence="13 14">3.1.21.10</ecNumber>
    </recommendedName>
    <alternativeName>
        <fullName evidence="13">Holliday junction nuclease RuvC</fullName>
    </alternativeName>
    <alternativeName>
        <fullName evidence="13">Holliday junction resolvase RuvC</fullName>
    </alternativeName>
</protein>
<evidence type="ECO:0000256" key="12">
    <source>
        <dbReference type="ARBA" id="ARBA00029354"/>
    </source>
</evidence>
<dbReference type="NCBIfam" id="TIGR00228">
    <property type="entry name" value="ruvC"/>
    <property type="match status" value="1"/>
</dbReference>
<keyword evidence="6 13" id="KW-0227">DNA damage</keyword>
<dbReference type="GO" id="GO:0005737">
    <property type="term" value="C:cytoplasm"/>
    <property type="evidence" value="ECO:0007669"/>
    <property type="project" value="UniProtKB-SubCell"/>
</dbReference>
<evidence type="ECO:0000256" key="7">
    <source>
        <dbReference type="ARBA" id="ARBA00022801"/>
    </source>
</evidence>
<comment type="catalytic activity">
    <reaction evidence="12 13">
        <text>Endonucleolytic cleavage at a junction such as a reciprocal single-stranded crossover between two homologous DNA duplexes (Holliday junction).</text>
        <dbReference type="EC" id="3.1.21.10"/>
    </reaction>
</comment>
<feature type="active site" evidence="13">
    <location>
        <position position="12"/>
    </location>
</feature>
<dbReference type="Gene3D" id="3.30.420.10">
    <property type="entry name" value="Ribonuclease H-like superfamily/Ribonuclease H"/>
    <property type="match status" value="1"/>
</dbReference>
<feature type="binding site" evidence="13">
    <location>
        <position position="12"/>
    </location>
    <ligand>
        <name>Mg(2+)</name>
        <dbReference type="ChEBI" id="CHEBI:18420"/>
        <label>1</label>
    </ligand>
</feature>
<sequence>MLKSKRKILGIDPGYGRLGYAVLENDKLLDAGCFETAKNMEHEERLSFMADGFKKLLLKHKPEVLAIEKLFLTSNHKTAIRVAEARGAVLSAASGLEIREFSPPEVKLAVCGYGRADKQQVGRMVKMIFKTADGLNDDALDAIAIAFTAAGRI</sequence>
<feature type="active site" evidence="13">
    <location>
        <position position="138"/>
    </location>
</feature>
<keyword evidence="4 13" id="KW-0479">Metal-binding</keyword>
<evidence type="ECO:0000256" key="9">
    <source>
        <dbReference type="ARBA" id="ARBA00023125"/>
    </source>
</evidence>
<comment type="function">
    <text evidence="13">The RuvA-RuvB-RuvC complex processes Holliday junction (HJ) DNA during genetic recombination and DNA repair. Endonuclease that resolves HJ intermediates. Cleaves cruciform DNA by making single-stranded nicks across the HJ at symmetrical positions within the homologous arms, yielding a 5'-phosphate and a 3'-hydroxyl group; requires a central core of homology in the junction. The consensus cleavage sequence is 5'-(A/T)TT(C/G)-3'. Cleavage occurs on the 3'-side of the TT dinucleotide at the point of strand exchange. HJ branch migration catalyzed by RuvA-RuvB allows RuvC to scan DNA until it finds its consensus sequence, where it cleaves and resolves the cruciform DNA.</text>
</comment>
<dbReference type="GO" id="GO:0008821">
    <property type="term" value="F:crossover junction DNA endonuclease activity"/>
    <property type="evidence" value="ECO:0007669"/>
    <property type="project" value="UniProtKB-UniRule"/>
</dbReference>
<dbReference type="AlphaFoldDB" id="A0A1G2EYM5"/>
<organism evidence="15 16">
    <name type="scientific">Candidatus Niyogibacteria bacterium RIFCSPLOWO2_02_FULL_45_13</name>
    <dbReference type="NCBI Taxonomy" id="1801725"/>
    <lineage>
        <taxon>Bacteria</taxon>
        <taxon>Candidatus Niyogiibacteriota</taxon>
    </lineage>
</organism>
<evidence type="ECO:0000256" key="4">
    <source>
        <dbReference type="ARBA" id="ARBA00022723"/>
    </source>
</evidence>
<evidence type="ECO:0000256" key="1">
    <source>
        <dbReference type="ARBA" id="ARBA00009518"/>
    </source>
</evidence>
<evidence type="ECO:0000256" key="3">
    <source>
        <dbReference type="ARBA" id="ARBA00022722"/>
    </source>
</evidence>
<reference evidence="15 16" key="1">
    <citation type="journal article" date="2016" name="Nat. Commun.">
        <title>Thousands of microbial genomes shed light on interconnected biogeochemical processes in an aquifer system.</title>
        <authorList>
            <person name="Anantharaman K."/>
            <person name="Brown C.T."/>
            <person name="Hug L.A."/>
            <person name="Sharon I."/>
            <person name="Castelle C.J."/>
            <person name="Probst A.J."/>
            <person name="Thomas B.C."/>
            <person name="Singh A."/>
            <person name="Wilkins M.J."/>
            <person name="Karaoz U."/>
            <person name="Brodie E.L."/>
            <person name="Williams K.H."/>
            <person name="Hubbard S.S."/>
            <person name="Banfield J.F."/>
        </authorList>
    </citation>
    <scope>NUCLEOTIDE SEQUENCE [LARGE SCALE GENOMIC DNA]</scope>
</reference>